<proteinExistence type="predicted"/>
<sequence>MLVAKVEQSEVRQLVDAFKSEGSFDKLRRKIFTTIAATDRYRNVALNAENIVDDLLKTSTPDLTKNKALDILRKRLFALHSAQYGVMITEGLDADETLCSLLEEIGHYVDSFLGLTKKELLENVHSQQPVEDHEICDMEIDSDSEQNLQTSSAKETPLSDIALPPSTYPNSDLSSTVSFPHATLAKAGIPSVTSTTSSYRNCSSAGNIAFAESTNEIITARSKSVLRHSENGDIEASFTSYQAQKIVTKKFCSNSRAAVASKHYMASAVEYRTRRRRKACNGDFVYY</sequence>
<name>A0A182ENH1_ONCOC</name>
<evidence type="ECO:0000313" key="3">
    <source>
        <dbReference type="EMBL" id="VDM93266.1"/>
    </source>
</evidence>
<gene>
    <name evidence="3" type="ORF">NOO_LOCUS9672</name>
</gene>
<organism evidence="5">
    <name type="scientific">Onchocerca ochengi</name>
    <name type="common">Filarial nematode worm</name>
    <dbReference type="NCBI Taxonomy" id="42157"/>
    <lineage>
        <taxon>Eukaryota</taxon>
        <taxon>Metazoa</taxon>
        <taxon>Ecdysozoa</taxon>
        <taxon>Nematoda</taxon>
        <taxon>Chromadorea</taxon>
        <taxon>Rhabditida</taxon>
        <taxon>Spirurina</taxon>
        <taxon>Spiruromorpha</taxon>
        <taxon>Filarioidea</taxon>
        <taxon>Onchocercidae</taxon>
        <taxon>Onchocerca</taxon>
    </lineage>
</organism>
<keyword evidence="4" id="KW-1185">Reference proteome</keyword>
<dbReference type="InterPro" id="IPR055264">
    <property type="entry name" value="BOD1/SHG1_dom"/>
</dbReference>
<accession>A0A182ENH1</accession>
<reference evidence="5" key="1">
    <citation type="submission" date="2016-06" db="UniProtKB">
        <authorList>
            <consortium name="WormBaseParasite"/>
        </authorList>
    </citation>
    <scope>IDENTIFICATION</scope>
</reference>
<protein>
    <submittedName>
        <fullName evidence="5">DEK_C domain-containing protein</fullName>
    </submittedName>
</protein>
<reference evidence="3 4" key="2">
    <citation type="submission" date="2018-08" db="EMBL/GenBank/DDBJ databases">
        <authorList>
            <person name="Laetsch R D."/>
            <person name="Stevens L."/>
            <person name="Kumar S."/>
            <person name="Blaxter L. M."/>
        </authorList>
    </citation>
    <scope>NUCLEOTIDE SEQUENCE [LARGE SCALE GENOMIC DNA]</scope>
</reference>
<feature type="compositionally biased region" description="Polar residues" evidence="1">
    <location>
        <begin position="145"/>
        <end position="154"/>
    </location>
</feature>
<dbReference type="WBParaSite" id="nOo.2.0.1.t09672-RA">
    <property type="protein sequence ID" value="nOo.2.0.1.t09672-RA"/>
    <property type="gene ID" value="nOo.2.0.1.g09672"/>
</dbReference>
<feature type="domain" description="BOD1/SHG1" evidence="2">
    <location>
        <begin position="13"/>
        <end position="76"/>
    </location>
</feature>
<dbReference type="AlphaFoldDB" id="A0A182ENH1"/>
<feature type="region of interest" description="Disordered" evidence="1">
    <location>
        <begin position="143"/>
        <end position="162"/>
    </location>
</feature>
<evidence type="ECO:0000313" key="4">
    <source>
        <dbReference type="Proteomes" id="UP000271087"/>
    </source>
</evidence>
<evidence type="ECO:0000259" key="2">
    <source>
        <dbReference type="Pfam" id="PF05205"/>
    </source>
</evidence>
<dbReference type="EMBL" id="UYRW01004885">
    <property type="protein sequence ID" value="VDM93266.1"/>
    <property type="molecule type" value="Genomic_DNA"/>
</dbReference>
<evidence type="ECO:0000313" key="5">
    <source>
        <dbReference type="WBParaSite" id="nOo.2.0.1.t09672-RA"/>
    </source>
</evidence>
<dbReference type="Proteomes" id="UP000271087">
    <property type="component" value="Unassembled WGS sequence"/>
</dbReference>
<evidence type="ECO:0000256" key="1">
    <source>
        <dbReference type="SAM" id="MobiDB-lite"/>
    </source>
</evidence>
<dbReference type="OrthoDB" id="5820451at2759"/>
<dbReference type="Pfam" id="PF05205">
    <property type="entry name" value="COMPASS-Shg1"/>
    <property type="match status" value="1"/>
</dbReference>